<dbReference type="EMBL" id="CP071754">
    <property type="protein sequence ID" value="QTB63329.1"/>
    <property type="molecule type" value="Genomic_DNA"/>
</dbReference>
<organism evidence="1">
    <name type="scientific">Burkholderia pseudomallei</name>
    <name type="common">Pseudomonas pseudomallei</name>
    <dbReference type="NCBI Taxonomy" id="28450"/>
    <lineage>
        <taxon>Bacteria</taxon>
        <taxon>Pseudomonadati</taxon>
        <taxon>Pseudomonadota</taxon>
        <taxon>Betaproteobacteria</taxon>
        <taxon>Burkholderiales</taxon>
        <taxon>Burkholderiaceae</taxon>
        <taxon>Burkholderia</taxon>
        <taxon>pseudomallei group</taxon>
    </lineage>
</organism>
<proteinExistence type="predicted"/>
<accession>A0A8A4E4E6</accession>
<dbReference type="InterPro" id="IPR014985">
    <property type="entry name" value="WbqC"/>
</dbReference>
<dbReference type="AlphaFoldDB" id="A0A8A4E4E6"/>
<reference evidence="1" key="1">
    <citation type="submission" date="2021-03" db="EMBL/GenBank/DDBJ databases">
        <title>Complete genome of Burkholderia pseudomallei_VBP364.</title>
        <authorList>
            <person name="Balaji V."/>
            <person name="Yamuna B."/>
            <person name="Monisha P."/>
        </authorList>
    </citation>
    <scope>NUCLEOTIDE SEQUENCE</scope>
    <source>
        <strain evidence="1">VBP364</strain>
    </source>
</reference>
<protein>
    <submittedName>
        <fullName evidence="1">WbqC family protein</fullName>
    </submittedName>
</protein>
<evidence type="ECO:0000313" key="1">
    <source>
        <dbReference type="EMBL" id="QTB63329.1"/>
    </source>
</evidence>
<gene>
    <name evidence="1" type="ORF">J3D99_05570</name>
</gene>
<sequence>MRLAIMQPYLFPYLGYFQLAASVDRFVFYDDVGYIKNGWINRNRILLGGGSHYLTVPLSGASSSQRIRDVRVRPQECWMPKLLEQLRHAYVRAPQYASVSRFVERILSTNTNSIAQLAVQSVAETCAYLGIDTEFVPTSTTYGNDGLKGLTRVIDICRRERAGVYVNAPGGRALYDPASFAYAGVELAFIAPLLRPYPQFGAPFVSGLSIVDVMMFNRAESIRAMLKTDTVGA</sequence>
<dbReference type="Pfam" id="PF08889">
    <property type="entry name" value="WbqC"/>
    <property type="match status" value="1"/>
</dbReference>
<name>A0A8A4E4E6_BURPE</name>